<keyword evidence="5 8" id="KW-0479">Metal-binding</keyword>
<organism evidence="12 13">
    <name type="scientific">Polypedilum vanderplanki</name>
    <name type="common">Sleeping chironomid midge</name>
    <dbReference type="NCBI Taxonomy" id="319348"/>
    <lineage>
        <taxon>Eukaryota</taxon>
        <taxon>Metazoa</taxon>
        <taxon>Ecdysozoa</taxon>
        <taxon>Arthropoda</taxon>
        <taxon>Hexapoda</taxon>
        <taxon>Insecta</taxon>
        <taxon>Pterygota</taxon>
        <taxon>Neoptera</taxon>
        <taxon>Endopterygota</taxon>
        <taxon>Diptera</taxon>
        <taxon>Nematocera</taxon>
        <taxon>Chironomoidea</taxon>
        <taxon>Chironomidae</taxon>
        <taxon>Chironominae</taxon>
        <taxon>Polypedilum</taxon>
        <taxon>Polypedilum</taxon>
    </lineage>
</organism>
<dbReference type="Pfam" id="PF18386">
    <property type="entry name" value="ROQ_II"/>
    <property type="match status" value="1"/>
</dbReference>
<dbReference type="InterPro" id="IPR048575">
    <property type="entry name" value="Roquin_1_2-like_ROQ"/>
</dbReference>
<evidence type="ECO:0000256" key="5">
    <source>
        <dbReference type="ARBA" id="ARBA00022723"/>
    </source>
</evidence>
<evidence type="ECO:0000256" key="2">
    <source>
        <dbReference type="ARBA" id="ARBA00004201"/>
    </source>
</evidence>
<dbReference type="GO" id="GO:0003729">
    <property type="term" value="F:mRNA binding"/>
    <property type="evidence" value="ECO:0007669"/>
    <property type="project" value="TreeGrafter"/>
</dbReference>
<dbReference type="Proteomes" id="UP001107558">
    <property type="component" value="Chromosome 2"/>
</dbReference>
<evidence type="ECO:0000256" key="3">
    <source>
        <dbReference type="ARBA" id="ARBA00012483"/>
    </source>
</evidence>
<reference evidence="12" key="1">
    <citation type="submission" date="2021-03" db="EMBL/GenBank/DDBJ databases">
        <title>Chromosome level genome of the anhydrobiotic midge Polypedilum vanderplanki.</title>
        <authorList>
            <person name="Yoshida Y."/>
            <person name="Kikawada T."/>
            <person name="Gusev O."/>
        </authorList>
    </citation>
    <scope>NUCLEOTIDE SEQUENCE</scope>
    <source>
        <strain evidence="12">NIAS01</strain>
        <tissue evidence="12">Whole body or cell culture</tissue>
    </source>
</reference>
<dbReference type="GO" id="GO:0000932">
    <property type="term" value="C:P-body"/>
    <property type="evidence" value="ECO:0007669"/>
    <property type="project" value="UniProtKB-SubCell"/>
</dbReference>
<dbReference type="GO" id="GO:0061630">
    <property type="term" value="F:ubiquitin protein ligase activity"/>
    <property type="evidence" value="ECO:0007669"/>
    <property type="project" value="UniProtKB-EC"/>
</dbReference>
<dbReference type="Gene3D" id="4.10.1000.10">
    <property type="entry name" value="Zinc finger, CCCH-type"/>
    <property type="match status" value="1"/>
</dbReference>
<feature type="compositionally biased region" description="Polar residues" evidence="9">
    <location>
        <begin position="556"/>
        <end position="568"/>
    </location>
</feature>
<dbReference type="SMART" id="SM00184">
    <property type="entry name" value="RING"/>
    <property type="match status" value="1"/>
</dbReference>
<dbReference type="Pfam" id="PF14634">
    <property type="entry name" value="zf-RING_5"/>
    <property type="match status" value="1"/>
</dbReference>
<dbReference type="Pfam" id="PF21206">
    <property type="entry name" value="Roquin_1_2-like_ROQ"/>
    <property type="match status" value="1"/>
</dbReference>
<comment type="caution">
    <text evidence="12">The sequence shown here is derived from an EMBL/GenBank/DDBJ whole genome shotgun (WGS) entry which is preliminary data.</text>
</comment>
<dbReference type="SUPFAM" id="SSF90229">
    <property type="entry name" value="CCCH zinc finger"/>
    <property type="match status" value="1"/>
</dbReference>
<keyword evidence="4" id="KW-0808">Transferase</keyword>
<protein>
    <recommendedName>
        <fullName evidence="3">RING-type E3 ubiquitin transferase</fullName>
        <ecNumber evidence="3">2.3.2.27</ecNumber>
    </recommendedName>
</protein>
<feature type="compositionally biased region" description="Basic and acidic residues" evidence="9">
    <location>
        <begin position="713"/>
        <end position="723"/>
    </location>
</feature>
<dbReference type="EMBL" id="JADBJN010000002">
    <property type="protein sequence ID" value="KAG5677632.1"/>
    <property type="molecule type" value="Genomic_DNA"/>
</dbReference>
<dbReference type="AlphaFoldDB" id="A0A9J6C703"/>
<evidence type="ECO:0000259" key="11">
    <source>
        <dbReference type="PROSITE" id="PS50103"/>
    </source>
</evidence>
<dbReference type="GO" id="GO:0008270">
    <property type="term" value="F:zinc ion binding"/>
    <property type="evidence" value="ECO:0007669"/>
    <property type="project" value="UniProtKB-KW"/>
</dbReference>
<feature type="compositionally biased region" description="Polar residues" evidence="9">
    <location>
        <begin position="479"/>
        <end position="493"/>
    </location>
</feature>
<dbReference type="GO" id="GO:0006511">
    <property type="term" value="P:ubiquitin-dependent protein catabolic process"/>
    <property type="evidence" value="ECO:0007669"/>
    <property type="project" value="TreeGrafter"/>
</dbReference>
<evidence type="ECO:0000256" key="7">
    <source>
        <dbReference type="ARBA" id="ARBA00022833"/>
    </source>
</evidence>
<evidence type="ECO:0000256" key="6">
    <source>
        <dbReference type="ARBA" id="ARBA00022771"/>
    </source>
</evidence>
<evidence type="ECO:0000313" key="12">
    <source>
        <dbReference type="EMBL" id="KAG5677632.1"/>
    </source>
</evidence>
<dbReference type="PROSITE" id="PS50103">
    <property type="entry name" value="ZF_C3H1"/>
    <property type="match status" value="1"/>
</dbReference>
<evidence type="ECO:0000259" key="10">
    <source>
        <dbReference type="PROSITE" id="PS50089"/>
    </source>
</evidence>
<dbReference type="InterPro" id="IPR041523">
    <property type="entry name" value="ROQ_II"/>
</dbReference>
<feature type="domain" description="RING-type" evidence="10">
    <location>
        <begin position="41"/>
        <end position="80"/>
    </location>
</feature>
<dbReference type="Pfam" id="PF00642">
    <property type="entry name" value="zf-CCCH"/>
    <property type="match status" value="1"/>
</dbReference>
<dbReference type="GO" id="GO:0035613">
    <property type="term" value="F:RNA stem-loop binding"/>
    <property type="evidence" value="ECO:0007669"/>
    <property type="project" value="TreeGrafter"/>
</dbReference>
<dbReference type="SUPFAM" id="SSF57850">
    <property type="entry name" value="RING/U-box"/>
    <property type="match status" value="1"/>
</dbReference>
<evidence type="ECO:0000256" key="9">
    <source>
        <dbReference type="SAM" id="MobiDB-lite"/>
    </source>
</evidence>
<evidence type="ECO:0000313" key="13">
    <source>
        <dbReference type="Proteomes" id="UP001107558"/>
    </source>
</evidence>
<gene>
    <name evidence="12" type="ORF">PVAND_007373</name>
</gene>
<feature type="region of interest" description="Disordered" evidence="9">
    <location>
        <begin position="478"/>
        <end position="497"/>
    </location>
</feature>
<name>A0A9J6C703_POLVA</name>
<dbReference type="InterPro" id="IPR036855">
    <property type="entry name" value="Znf_CCCH_sf"/>
</dbReference>
<dbReference type="Gene3D" id="1.20.120.1790">
    <property type="match status" value="1"/>
</dbReference>
<dbReference type="GO" id="GO:0003725">
    <property type="term" value="F:double-stranded RNA binding"/>
    <property type="evidence" value="ECO:0007669"/>
    <property type="project" value="TreeGrafter"/>
</dbReference>
<dbReference type="Gene3D" id="3.30.40.10">
    <property type="entry name" value="Zinc/RING finger domain, C3HC4 (zinc finger)"/>
    <property type="match status" value="1"/>
</dbReference>
<dbReference type="EC" id="2.3.2.27" evidence="3"/>
<dbReference type="FunFam" id="1.20.120.1790:FF:000001">
    <property type="entry name" value="roquin-1 isoform X1"/>
    <property type="match status" value="1"/>
</dbReference>
<dbReference type="SMART" id="SM00356">
    <property type="entry name" value="ZnF_C3H1"/>
    <property type="match status" value="1"/>
</dbReference>
<feature type="region of interest" description="Disordered" evidence="9">
    <location>
        <begin position="713"/>
        <end position="772"/>
    </location>
</feature>
<feature type="compositionally biased region" description="Polar residues" evidence="9">
    <location>
        <begin position="740"/>
        <end position="772"/>
    </location>
</feature>
<comment type="catalytic activity">
    <reaction evidence="1">
        <text>S-ubiquitinyl-[E2 ubiquitin-conjugating enzyme]-L-cysteine + [acceptor protein]-L-lysine = [E2 ubiquitin-conjugating enzyme]-L-cysteine + N(6)-ubiquitinyl-[acceptor protein]-L-lysine.</text>
        <dbReference type="EC" id="2.3.2.27"/>
    </reaction>
</comment>
<dbReference type="PROSITE" id="PS50089">
    <property type="entry name" value="ZF_RING_2"/>
    <property type="match status" value="1"/>
</dbReference>
<feature type="domain" description="C3H1-type" evidence="11">
    <location>
        <begin position="437"/>
        <end position="465"/>
    </location>
</feature>
<keyword evidence="7 8" id="KW-0862">Zinc</keyword>
<dbReference type="PROSITE" id="PS00518">
    <property type="entry name" value="ZF_RING_1"/>
    <property type="match status" value="1"/>
</dbReference>
<sequence>MSFYTINFNSQCKNIVKQIFVKGPRLPMPIQAPLWTEFLICPICTKEFAENKLPISLGCGHTICKSCLGTLLRTQCPYDQTNITIDINILPINYALLQLVSSPPNIEREINPLITKNLTPDELTCYETATQCIERLAVLLKPNGSISGILSRPMQRKLVTLISCQLFDNEGRTRSLRAARSLGERVVTELILQHQNPQQLSQNLWAAVRARGCQFLGPAMQEEVLKLVLLALEDGNDLSRKILVLYVVQKLKTTFPQASKTSIGHVVQLLYRASCFIVSKRESDSSLMTLKEEFRTYEALRREHDTQIVQIATEAGLRIAPDQWSALLYGDNNHKSHMQSIIDKQQSPLSFALSVNELVMALQRTGDPANLTRLRAHMDHLAAIDPSIDTNAVVPTWQECCNALKAVKCVVFGLIDFIQNHGNRKITETSHLTNTSRYKVSFCREFKTRGHCARGNNCNFAHSEQELEKFRTKFKKNTSRAVDTTASHNNNVNPMRDLTNYAVTNGPNGKVNMMNHHSSYSKGETNSQRYNKPMAYRSENSLTPNHHHHNHLKPTNVYSNASSTSTPNLSMQLSPNLQKTNNSNGPRFAFNGNNGNVNTGYQVCEIDQSKNNMPPFVKNLNINRPPLSAPPVAQHQYNHNNNYARSPDFSKKQQLSPYNQSVNHQKHHLSPVGINQFQNNSNNHGNFNNSSGYYSASPYFPFNSSRNNSVSDDFHTSFGDHQKYPQWKQQKSPINMMPKTPTTSQHMSKSSNTSPSFRYNNNNDFSPNQDFKRGINNTIRLPMNITSSMMYQQQPQPLQIQNNLQGSDEIDGSLWMQSSPSLKSSSYVLSSPVTSTISNMSKDKFIRSDSILTSNTDDSYDNLPNPNGRYGAIGIKKETAEWSGLQQTIANRFENNFDIASGDTIKQSNAINSVNLSPSSNSGNSDQNILNGNFLNMQIGENTSTISSSSSSTQSHSLWSTSQSEARNKWNQEFDNFGNDQIAMSLFDIINE</sequence>
<dbReference type="GO" id="GO:0010494">
    <property type="term" value="C:cytoplasmic stress granule"/>
    <property type="evidence" value="ECO:0007669"/>
    <property type="project" value="TreeGrafter"/>
</dbReference>
<evidence type="ECO:0000256" key="8">
    <source>
        <dbReference type="PROSITE-ProRule" id="PRU00723"/>
    </source>
</evidence>
<dbReference type="InterPro" id="IPR013083">
    <property type="entry name" value="Znf_RING/FYVE/PHD"/>
</dbReference>
<dbReference type="GO" id="GO:0000209">
    <property type="term" value="P:protein polyubiquitination"/>
    <property type="evidence" value="ECO:0007669"/>
    <property type="project" value="TreeGrafter"/>
</dbReference>
<comment type="subcellular location">
    <subcellularLocation>
        <location evidence="2">Cytoplasm</location>
        <location evidence="2">P-body</location>
    </subcellularLocation>
</comment>
<dbReference type="PANTHER" id="PTHR13139">
    <property type="entry name" value="RING FINGER AND CCCH-TYPE ZINC FINGER DOMAIN-CONTAINING PROTEIN"/>
    <property type="match status" value="1"/>
</dbReference>
<keyword evidence="13" id="KW-1185">Reference proteome</keyword>
<dbReference type="InterPro" id="IPR017907">
    <property type="entry name" value="Znf_RING_CS"/>
</dbReference>
<dbReference type="InterPro" id="IPR052249">
    <property type="entry name" value="Roquin_domain"/>
</dbReference>
<dbReference type="FunFam" id="3.30.40.10:FF:000047">
    <property type="entry name" value="Roquin-2 isoform 1"/>
    <property type="match status" value="1"/>
</dbReference>
<keyword evidence="6 8" id="KW-0863">Zinc-finger</keyword>
<feature type="zinc finger region" description="C3H1-type" evidence="8">
    <location>
        <begin position="437"/>
        <end position="465"/>
    </location>
</feature>
<evidence type="ECO:0000256" key="4">
    <source>
        <dbReference type="ARBA" id="ARBA00022679"/>
    </source>
</evidence>
<proteinExistence type="predicted"/>
<dbReference type="PANTHER" id="PTHR13139:SF54">
    <property type="entry name" value="RING-TYPE E3 UBIQUITIN TRANSFERASE"/>
    <property type="match status" value="1"/>
</dbReference>
<evidence type="ECO:0000256" key="1">
    <source>
        <dbReference type="ARBA" id="ARBA00000900"/>
    </source>
</evidence>
<dbReference type="OrthoDB" id="10067217at2759"/>
<dbReference type="InterPro" id="IPR000571">
    <property type="entry name" value="Znf_CCCH"/>
</dbReference>
<dbReference type="GO" id="GO:0000288">
    <property type="term" value="P:nuclear-transcribed mRNA catabolic process, deadenylation-dependent decay"/>
    <property type="evidence" value="ECO:0007669"/>
    <property type="project" value="TreeGrafter"/>
</dbReference>
<dbReference type="InterPro" id="IPR001841">
    <property type="entry name" value="Znf_RING"/>
</dbReference>
<feature type="region of interest" description="Disordered" evidence="9">
    <location>
        <begin position="540"/>
        <end position="568"/>
    </location>
</feature>
<accession>A0A9J6C703</accession>